<keyword evidence="4" id="KW-1185">Reference proteome</keyword>
<evidence type="ECO:0000259" key="2">
    <source>
        <dbReference type="SMART" id="SM00642"/>
    </source>
</evidence>
<dbReference type="CDD" id="cd02856">
    <property type="entry name" value="E_set_GDE_Isoamylase_N"/>
    <property type="match status" value="1"/>
</dbReference>
<dbReference type="CDD" id="cd11346">
    <property type="entry name" value="AmyAc_plant_IsoA"/>
    <property type="match status" value="1"/>
</dbReference>
<organism evidence="3 4">
    <name type="scientific">Apostasia shenzhenica</name>
    <dbReference type="NCBI Taxonomy" id="1088818"/>
    <lineage>
        <taxon>Eukaryota</taxon>
        <taxon>Viridiplantae</taxon>
        <taxon>Streptophyta</taxon>
        <taxon>Embryophyta</taxon>
        <taxon>Tracheophyta</taxon>
        <taxon>Spermatophyta</taxon>
        <taxon>Magnoliopsida</taxon>
        <taxon>Liliopsida</taxon>
        <taxon>Asparagales</taxon>
        <taxon>Orchidaceae</taxon>
        <taxon>Apostasioideae</taxon>
        <taxon>Apostasia</taxon>
    </lineage>
</organism>
<dbReference type="InterPro" id="IPR013780">
    <property type="entry name" value="Glyco_hydro_b"/>
</dbReference>
<dbReference type="SUPFAM" id="SSF51011">
    <property type="entry name" value="Glycosyl hydrolase domain"/>
    <property type="match status" value="1"/>
</dbReference>
<dbReference type="InterPro" id="IPR004193">
    <property type="entry name" value="Glyco_hydro_13_N"/>
</dbReference>
<dbReference type="InterPro" id="IPR017853">
    <property type="entry name" value="GH"/>
</dbReference>
<evidence type="ECO:0000256" key="1">
    <source>
        <dbReference type="ARBA" id="ARBA00008061"/>
    </source>
</evidence>
<dbReference type="Gene3D" id="2.60.40.10">
    <property type="entry name" value="Immunoglobulins"/>
    <property type="match status" value="1"/>
</dbReference>
<reference evidence="3 4" key="1">
    <citation type="journal article" date="2017" name="Nature">
        <title>The Apostasia genome and the evolution of orchids.</title>
        <authorList>
            <person name="Zhang G.Q."/>
            <person name="Liu K.W."/>
            <person name="Li Z."/>
            <person name="Lohaus R."/>
            <person name="Hsiao Y.Y."/>
            <person name="Niu S.C."/>
            <person name="Wang J.Y."/>
            <person name="Lin Y.C."/>
            <person name="Xu Q."/>
            <person name="Chen L.J."/>
            <person name="Yoshida K."/>
            <person name="Fujiwara S."/>
            <person name="Wang Z.W."/>
            <person name="Zhang Y.Q."/>
            <person name="Mitsuda N."/>
            <person name="Wang M."/>
            <person name="Liu G.H."/>
            <person name="Pecoraro L."/>
            <person name="Huang H.X."/>
            <person name="Xiao X.J."/>
            <person name="Lin M."/>
            <person name="Wu X.Y."/>
            <person name="Wu W.L."/>
            <person name="Chen Y.Y."/>
            <person name="Chang S.B."/>
            <person name="Sakamoto S."/>
            <person name="Ohme-Takagi M."/>
            <person name="Yagi M."/>
            <person name="Zeng S.J."/>
            <person name="Shen C.Y."/>
            <person name="Yeh C.M."/>
            <person name="Luo Y.B."/>
            <person name="Tsai W.C."/>
            <person name="Van de Peer Y."/>
            <person name="Liu Z.J."/>
        </authorList>
    </citation>
    <scope>NUCLEOTIDE SEQUENCE [LARGE SCALE GENOMIC DNA]</scope>
    <source>
        <strain evidence="4">cv. Shenzhen</strain>
        <tissue evidence="3">Stem</tissue>
    </source>
</reference>
<name>A0A2I0BGF3_9ASPA</name>
<accession>A0A2I0BGF3</accession>
<dbReference type="SMART" id="SM00642">
    <property type="entry name" value="Aamy"/>
    <property type="match status" value="1"/>
</dbReference>
<dbReference type="InterPro" id="IPR044096">
    <property type="entry name" value="AmyAc_plant_ISA2"/>
</dbReference>
<keyword evidence="3" id="KW-0326">Glycosidase</keyword>
<sequence>MSTSSLSCTSQPSIPENNVAKGAILAVSSLNFGSKSNILLMQQVNAHRRHRTGESFPQGSLKNAVRKPTSRVLAAAPSSQKDVQPVSDVTFNFEDQQKEYSYLFRTEFDGMVKVLVRINDMKYTVYIELQSLPKPIIDHDLILCWHTFRSDSENSSGLGSQISALSADHFMKTPLTRGSSGMHTAVLEFSFQQIPFYLSFLLQVDGAAKSEIKTERKTYFRVPVGLGSGHSLPLGISLFDDGSANFSLFSRNAESVVLCLYDGKTNEPSFEIELDPYVNRTGDIWHVLLYDLSNYTRYGYRCKGKIFWDTGSRFHARHVLLDPYAKTIGEFCPDEGGSVSLSKCLGCLRKMPKFDWNGDTHPQISMEKLVVYRLNVGRFTKEKSSGLPENVAGTFAGVTKKIQHLTSLGVNAVLLEPIFPFDKNRNPYFPYHFFSPMNEYGDVDEFNSAVNLMKEMVKTLHTNGIEVLMEVVFTHTCEGNDTKSRIISFRGIDNSSYYIVEPNGASGINSMLNCNSAAVQQIILDSLHYWLTEFHVDGFCFINSSSLLQGSNSDDLPRSPLIEAIAFDPLLTKTKIISDCWSPIDESCKDVVFPHWRRWGEMNPKFSRDVRNFLKGEGLLSEFATRLCGSGDIFLHSRGPSYSFNYVTKNFGLTLVDLVSFSGADLASELSWNCGDEGPTDKSIVLEIRLRQIRNFLFILFISLGVPVLNMGDECGYSAGGSPSYDERMPLDWSNLRTEFGRQITSFISFLTSFRDRRSDVFQRKEFLELENIAWHGSNQSPLKWEDPSCKFLAMDLKAEEDAGSSDSGNGNLFISFNASADIESANLPGLPEGQAWFRLVDTSLPYPGFFSSDFDADVCKFEGLSSYELKPHSCALFEAN</sequence>
<dbReference type="Pfam" id="PF02922">
    <property type="entry name" value="CBM_48"/>
    <property type="match status" value="1"/>
</dbReference>
<dbReference type="InterPro" id="IPR044505">
    <property type="entry name" value="GlgX_Isoamylase_N_E_set"/>
</dbReference>
<dbReference type="EC" id="3.2.1.-" evidence="3"/>
<gene>
    <name evidence="3" type="primary">ISA2</name>
    <name evidence="3" type="ORF">AXF42_Ash003509</name>
</gene>
<dbReference type="Gene3D" id="2.60.40.1180">
    <property type="entry name" value="Golgi alpha-mannosidase II"/>
    <property type="match status" value="1"/>
</dbReference>
<keyword evidence="3" id="KW-0378">Hydrolase</keyword>
<dbReference type="Gene3D" id="3.20.20.80">
    <property type="entry name" value="Glycosidases"/>
    <property type="match status" value="1"/>
</dbReference>
<dbReference type="Proteomes" id="UP000236161">
    <property type="component" value="Unassembled WGS sequence"/>
</dbReference>
<feature type="domain" description="Glycosyl hydrolase family 13 catalytic" evidence="2">
    <location>
        <begin position="373"/>
        <end position="755"/>
    </location>
</feature>
<evidence type="ECO:0000313" key="3">
    <source>
        <dbReference type="EMBL" id="PKA66852.1"/>
    </source>
</evidence>
<dbReference type="InterPro" id="IPR006047">
    <property type="entry name" value="GH13_cat_dom"/>
</dbReference>
<evidence type="ECO:0000313" key="4">
    <source>
        <dbReference type="Proteomes" id="UP000236161"/>
    </source>
</evidence>
<dbReference type="OrthoDB" id="204980at2759"/>
<comment type="similarity">
    <text evidence="1">Belongs to the glycosyl hydrolase 13 family.</text>
</comment>
<dbReference type="EMBL" id="KZ451885">
    <property type="protein sequence ID" value="PKA66852.1"/>
    <property type="molecule type" value="Genomic_DNA"/>
</dbReference>
<dbReference type="Pfam" id="PF00128">
    <property type="entry name" value="Alpha-amylase"/>
    <property type="match status" value="1"/>
</dbReference>
<dbReference type="AlphaFoldDB" id="A0A2I0BGF3"/>
<dbReference type="SUPFAM" id="SSF81296">
    <property type="entry name" value="E set domains"/>
    <property type="match status" value="1"/>
</dbReference>
<proteinExistence type="inferred from homology"/>
<dbReference type="InterPro" id="IPR014756">
    <property type="entry name" value="Ig_E-set"/>
</dbReference>
<dbReference type="STRING" id="1088818.A0A2I0BGF3"/>
<dbReference type="SUPFAM" id="SSF51445">
    <property type="entry name" value="(Trans)glycosidases"/>
    <property type="match status" value="1"/>
</dbReference>
<dbReference type="InterPro" id="IPR013783">
    <property type="entry name" value="Ig-like_fold"/>
</dbReference>
<dbReference type="GO" id="GO:0019156">
    <property type="term" value="F:isoamylase activity"/>
    <property type="evidence" value="ECO:0007669"/>
    <property type="project" value="InterPro"/>
</dbReference>
<protein>
    <submittedName>
        <fullName evidence="3">Isoamylase 2, chloroplastic</fullName>
        <ecNumber evidence="3">3.2.1.-</ecNumber>
    </submittedName>
</protein>
<dbReference type="GO" id="GO:0019252">
    <property type="term" value="P:starch biosynthetic process"/>
    <property type="evidence" value="ECO:0007669"/>
    <property type="project" value="InterPro"/>
</dbReference>
<dbReference type="PANTHER" id="PTHR43002">
    <property type="entry name" value="GLYCOGEN DEBRANCHING ENZYME"/>
    <property type="match status" value="1"/>
</dbReference>